<proteinExistence type="predicted"/>
<name>A0A1F5R1S5_9BACT</name>
<keyword evidence="1" id="KW-1133">Transmembrane helix</keyword>
<comment type="caution">
    <text evidence="2">The sequence shown here is derived from an EMBL/GenBank/DDBJ whole genome shotgun (WGS) entry which is preliminary data.</text>
</comment>
<feature type="transmembrane region" description="Helical" evidence="1">
    <location>
        <begin position="141"/>
        <end position="159"/>
    </location>
</feature>
<evidence type="ECO:0000256" key="1">
    <source>
        <dbReference type="SAM" id="Phobius"/>
    </source>
</evidence>
<organism evidence="2 3">
    <name type="scientific">Candidatus Edwardsbacteria bacterium GWF2_54_11</name>
    <dbReference type="NCBI Taxonomy" id="1817851"/>
    <lineage>
        <taxon>Bacteria</taxon>
        <taxon>Candidatus Edwardsiibacteriota</taxon>
    </lineage>
</organism>
<dbReference type="EMBL" id="MFFM01000047">
    <property type="protein sequence ID" value="OGF08434.1"/>
    <property type="molecule type" value="Genomic_DNA"/>
</dbReference>
<feature type="transmembrane region" description="Helical" evidence="1">
    <location>
        <begin position="106"/>
        <end position="126"/>
    </location>
</feature>
<accession>A0A1F5R1S5</accession>
<feature type="transmembrane region" description="Helical" evidence="1">
    <location>
        <begin position="78"/>
        <end position="94"/>
    </location>
</feature>
<evidence type="ECO:0000313" key="3">
    <source>
        <dbReference type="Proteomes" id="UP000177230"/>
    </source>
</evidence>
<dbReference type="AlphaFoldDB" id="A0A1F5R1S5"/>
<feature type="transmembrane region" description="Helical" evidence="1">
    <location>
        <begin position="34"/>
        <end position="58"/>
    </location>
</feature>
<protein>
    <submittedName>
        <fullName evidence="2">Uncharacterized protein</fullName>
    </submittedName>
</protein>
<gene>
    <name evidence="2" type="ORF">A2024_06935</name>
</gene>
<keyword evidence="1" id="KW-0472">Membrane</keyword>
<keyword evidence="1" id="KW-0812">Transmembrane</keyword>
<sequence>MFKDKVIFIYKALLSHMPYIRNYKNCSTPAKTAAFWELLITLIISFLPIFIGCFIAYLQNNSIHIINNMYNNLSNGELFLYITSLLAPVIYMILKERKNIKRFPDLILSVFLYGGIVLASAIVFALKRINFAFDAVSVNRVQYLIFPFSLLLMYVVLTYNNEFPANPAEVMQAQEDKFTADVRKHRRKNND</sequence>
<reference evidence="2 3" key="1">
    <citation type="journal article" date="2016" name="Nat. Commun.">
        <title>Thousands of microbial genomes shed light on interconnected biogeochemical processes in an aquifer system.</title>
        <authorList>
            <person name="Anantharaman K."/>
            <person name="Brown C.T."/>
            <person name="Hug L.A."/>
            <person name="Sharon I."/>
            <person name="Castelle C.J."/>
            <person name="Probst A.J."/>
            <person name="Thomas B.C."/>
            <person name="Singh A."/>
            <person name="Wilkins M.J."/>
            <person name="Karaoz U."/>
            <person name="Brodie E.L."/>
            <person name="Williams K.H."/>
            <person name="Hubbard S.S."/>
            <person name="Banfield J.F."/>
        </authorList>
    </citation>
    <scope>NUCLEOTIDE SEQUENCE [LARGE SCALE GENOMIC DNA]</scope>
</reference>
<evidence type="ECO:0000313" key="2">
    <source>
        <dbReference type="EMBL" id="OGF08434.1"/>
    </source>
</evidence>
<dbReference type="Proteomes" id="UP000177230">
    <property type="component" value="Unassembled WGS sequence"/>
</dbReference>